<feature type="domain" description="CheW-like" evidence="19">
    <location>
        <begin position="745"/>
        <end position="878"/>
    </location>
</feature>
<dbReference type="Gene3D" id="3.40.50.2300">
    <property type="match status" value="1"/>
</dbReference>
<proteinExistence type="predicted"/>
<dbReference type="CDD" id="cd00088">
    <property type="entry name" value="HPT"/>
    <property type="match status" value="1"/>
</dbReference>
<name>A0A1H3I509_9FIRM</name>
<feature type="domain" description="HPt" evidence="20">
    <location>
        <begin position="1"/>
        <end position="104"/>
    </location>
</feature>
<evidence type="ECO:0000313" key="21">
    <source>
        <dbReference type="EMBL" id="SDY22780.1"/>
    </source>
</evidence>
<dbReference type="Gene3D" id="2.40.50.180">
    <property type="entry name" value="CheA-289, Domain 4"/>
    <property type="match status" value="1"/>
</dbReference>
<reference evidence="21 22" key="1">
    <citation type="submission" date="2016-10" db="EMBL/GenBank/DDBJ databases">
        <authorList>
            <person name="de Groot N.N."/>
        </authorList>
    </citation>
    <scope>NUCLEOTIDE SEQUENCE [LARGE SCALE GENOMIC DNA]</scope>
    <source>
        <strain evidence="21 22">APO</strain>
    </source>
</reference>
<evidence type="ECO:0000313" key="22">
    <source>
        <dbReference type="Proteomes" id="UP000199230"/>
    </source>
</evidence>
<dbReference type="STRING" id="159292.SAMN05192546_10117"/>
<dbReference type="PANTHER" id="PTHR43395:SF10">
    <property type="entry name" value="CHEMOTAXIS PROTEIN CHEA"/>
    <property type="match status" value="1"/>
</dbReference>
<feature type="modified residue" description="Phosphohistidine" evidence="14">
    <location>
        <position position="47"/>
    </location>
</feature>
<dbReference type="InterPro" id="IPR004105">
    <property type="entry name" value="CheA-like_dim"/>
</dbReference>
<dbReference type="InterPro" id="IPR036890">
    <property type="entry name" value="HATPase_C_sf"/>
</dbReference>
<dbReference type="PROSITE" id="PS50109">
    <property type="entry name" value="HIS_KIN"/>
    <property type="match status" value="1"/>
</dbReference>
<keyword evidence="16" id="KW-0175">Coiled coil</keyword>
<comment type="catalytic activity">
    <reaction evidence="1">
        <text>ATP + protein L-histidine = ADP + protein N-phospho-L-histidine.</text>
        <dbReference type="EC" id="2.7.13.3"/>
    </reaction>
</comment>
<dbReference type="InterPro" id="IPR037006">
    <property type="entry name" value="CheA-like_homodim_sf"/>
</dbReference>
<dbReference type="Pfam" id="PF00072">
    <property type="entry name" value="Response_reg"/>
    <property type="match status" value="1"/>
</dbReference>
<dbReference type="InterPro" id="IPR036061">
    <property type="entry name" value="CheW-like_dom_sf"/>
</dbReference>
<dbReference type="FunFam" id="3.30.565.10:FF:000016">
    <property type="entry name" value="Chemotaxis protein CheA, putative"/>
    <property type="match status" value="1"/>
</dbReference>
<dbReference type="Proteomes" id="UP000199230">
    <property type="component" value="Unassembled WGS sequence"/>
</dbReference>
<evidence type="ECO:0000256" key="6">
    <source>
        <dbReference type="ARBA" id="ARBA00022553"/>
    </source>
</evidence>
<keyword evidence="8" id="KW-0547">Nucleotide-binding</keyword>
<dbReference type="GO" id="GO:0000155">
    <property type="term" value="F:phosphorelay sensor kinase activity"/>
    <property type="evidence" value="ECO:0007669"/>
    <property type="project" value="InterPro"/>
</dbReference>
<evidence type="ECO:0000256" key="1">
    <source>
        <dbReference type="ARBA" id="ARBA00000085"/>
    </source>
</evidence>
<protein>
    <recommendedName>
        <fullName evidence="4">Chemotaxis protein CheA</fullName>
        <ecNumber evidence="2">2.7.13.3</ecNumber>
    </recommendedName>
    <alternativeName>
        <fullName evidence="3">Stage 0 sporulation protein A homolog</fullName>
    </alternativeName>
</protein>
<feature type="domain" description="Histidine kinase" evidence="17">
    <location>
        <begin position="323"/>
        <end position="575"/>
    </location>
</feature>
<feature type="modified residue" description="4-aspartylphosphate" evidence="15">
    <location>
        <position position="943"/>
    </location>
</feature>
<dbReference type="Gene3D" id="3.30.565.10">
    <property type="entry name" value="Histidine kinase-like ATPase, C-terminal domain"/>
    <property type="match status" value="1"/>
</dbReference>
<comment type="function">
    <text evidence="13">Involved in the transmission of sensory signals from the chemoreceptors to the flagellar motors. CheA is autophosphorylated; it can transfer its phosphate group to either CheB or CheY.</text>
</comment>
<dbReference type="OrthoDB" id="9803176at2"/>
<keyword evidence="9 21" id="KW-0418">Kinase</keyword>
<dbReference type="GO" id="GO:0006935">
    <property type="term" value="P:chemotaxis"/>
    <property type="evidence" value="ECO:0007669"/>
    <property type="project" value="UniProtKB-KW"/>
</dbReference>
<evidence type="ECO:0000256" key="3">
    <source>
        <dbReference type="ARBA" id="ARBA00018672"/>
    </source>
</evidence>
<dbReference type="SUPFAM" id="SSF55874">
    <property type="entry name" value="ATPase domain of HSP90 chaperone/DNA topoisomerase II/histidine kinase"/>
    <property type="match status" value="1"/>
</dbReference>
<dbReference type="Gene3D" id="2.30.30.40">
    <property type="entry name" value="SH3 Domains"/>
    <property type="match status" value="1"/>
</dbReference>
<dbReference type="InterPro" id="IPR003594">
    <property type="entry name" value="HATPase_dom"/>
</dbReference>
<evidence type="ECO:0000256" key="7">
    <source>
        <dbReference type="ARBA" id="ARBA00022679"/>
    </source>
</evidence>
<evidence type="ECO:0000256" key="10">
    <source>
        <dbReference type="ARBA" id="ARBA00022840"/>
    </source>
</evidence>
<dbReference type="SMART" id="SM00448">
    <property type="entry name" value="REC"/>
    <property type="match status" value="1"/>
</dbReference>
<dbReference type="SUPFAM" id="SSF47226">
    <property type="entry name" value="Histidine-containing phosphotransfer domain, HPT domain"/>
    <property type="match status" value="1"/>
</dbReference>
<dbReference type="PROSITE" id="PS50894">
    <property type="entry name" value="HPT"/>
    <property type="match status" value="1"/>
</dbReference>
<dbReference type="EMBL" id="FNPV01000001">
    <property type="protein sequence ID" value="SDY22780.1"/>
    <property type="molecule type" value="Genomic_DNA"/>
</dbReference>
<evidence type="ECO:0000256" key="12">
    <source>
        <dbReference type="ARBA" id="ARBA00024867"/>
    </source>
</evidence>
<dbReference type="Pfam" id="PF01627">
    <property type="entry name" value="Hpt"/>
    <property type="match status" value="1"/>
</dbReference>
<dbReference type="SMART" id="SM00260">
    <property type="entry name" value="CheW"/>
    <property type="match status" value="1"/>
</dbReference>
<dbReference type="CDD" id="cd17546">
    <property type="entry name" value="REC_hyHK_CKI1_RcsC-like"/>
    <property type="match status" value="1"/>
</dbReference>
<dbReference type="RefSeq" id="WP_093309644.1">
    <property type="nucleotide sequence ID" value="NZ_FNPV01000001.1"/>
</dbReference>
<dbReference type="InterPro" id="IPR036097">
    <property type="entry name" value="HisK_dim/P_sf"/>
</dbReference>
<evidence type="ECO:0000259" key="18">
    <source>
        <dbReference type="PROSITE" id="PS50110"/>
    </source>
</evidence>
<dbReference type="InterPro" id="IPR004358">
    <property type="entry name" value="Sig_transdc_His_kin-like_C"/>
</dbReference>
<keyword evidence="10" id="KW-0067">ATP-binding</keyword>
<dbReference type="SUPFAM" id="SSF50341">
    <property type="entry name" value="CheW-like"/>
    <property type="match status" value="2"/>
</dbReference>
<feature type="coiled-coil region" evidence="16">
    <location>
        <begin position="721"/>
        <end position="748"/>
    </location>
</feature>
<comment type="function">
    <text evidence="12">May play the central regulatory role in sporulation. It may be an element of the effector pathway responsible for the activation of sporulation genes in response to nutritional stress. Spo0A may act in concert with spo0H (a sigma factor) to control the expression of some genes that are critical to the sporulation process.</text>
</comment>
<evidence type="ECO:0000256" key="4">
    <source>
        <dbReference type="ARBA" id="ARBA00021495"/>
    </source>
</evidence>
<gene>
    <name evidence="21" type="ORF">SAMN05192546_10117</name>
</gene>
<dbReference type="SUPFAM" id="SSF52172">
    <property type="entry name" value="CheY-like"/>
    <property type="match status" value="1"/>
</dbReference>
<dbReference type="InterPro" id="IPR011006">
    <property type="entry name" value="CheY-like_superfamily"/>
</dbReference>
<dbReference type="Pfam" id="PF01584">
    <property type="entry name" value="CheW"/>
    <property type="match status" value="2"/>
</dbReference>
<evidence type="ECO:0000256" key="14">
    <source>
        <dbReference type="PROSITE-ProRule" id="PRU00110"/>
    </source>
</evidence>
<organism evidence="21 22">
    <name type="scientific">Tindallia californiensis</name>
    <dbReference type="NCBI Taxonomy" id="159292"/>
    <lineage>
        <taxon>Bacteria</taxon>
        <taxon>Bacillati</taxon>
        <taxon>Bacillota</taxon>
        <taxon>Clostridia</taxon>
        <taxon>Peptostreptococcales</taxon>
        <taxon>Tindalliaceae</taxon>
        <taxon>Tindallia</taxon>
    </lineage>
</organism>
<dbReference type="InterPro" id="IPR001789">
    <property type="entry name" value="Sig_transdc_resp-reg_receiver"/>
</dbReference>
<evidence type="ECO:0000256" key="2">
    <source>
        <dbReference type="ARBA" id="ARBA00012438"/>
    </source>
</evidence>
<dbReference type="PROSITE" id="PS50851">
    <property type="entry name" value="CHEW"/>
    <property type="match status" value="2"/>
</dbReference>
<sequence>MIHNEEFINEFVEEAETHLQMVENGLLAMDEGSRDKENINNVFRSIHSIKGTAGFFGLEKIVELAHIMENILGELRNDKITPTAEMVDLLLNGNDSLKEMVDDVFNSGQYDVDDLISSMTNILKGTNVSDVSLKDEIITSAKTQEPVTKVSKAQLEQVEQAKKHGHYLYKVKIGINRDIGAKEISPVLFFKKIQSVGEIIDSYTDISDIESIDSVMDSDVYFSFVFTTVLEKNLLPIALDIESDSIEELDFGEALNKEIKSNEKLENSKPVNISEMTGDKEDVFVINTEDAIVDDHETDVFLDNNETNEVSELALKKSSAATVVEDSVRVHVSLLNDLLNLASEMVLGRNQLLRNIEEYRKSIVGLDAILQNIDRVTTELQEKIMQTRMQPVGNVFNKMPRVIRDLSKKLGKEVDLNIEGSHVELDKSIIESLSDPLTHLIRNAVDHGLETPDQRKKANKSTVGQVDLKAYHESGYVHIDIIDDGAGIDSEKIKKKAIDKGLINEADLKNMNEQEVLQMLMMPGFSTAEQITDVSGRGVGMDVVKTNIEKLGGTIEIKTMLGEGTTFRMILPLTLAIIPSLIVEVSQFKFALPQVNLQEMVRLKKGDQSKKIEYVHNAQVLRLRGKLLPIVDLGQVLGLVNLKEKEINEGFDGITRILVLKVGSKRFGLVVDSIYDEEEILVKPLPKYFKNCQCYSGVTIMGDGKTAMILDPEGIVNKASLRFMDEQVKASEAEADDQLNELKELQNMLIFKCSGDETFGIDLSLVSRVEEITQNNIDQIGNKEYIQYRGDALRVIRPENYLPVSKKDHSPEKLYVIIPKLVKNPIGIIIEKIHDTMMTSIHLNQEDIKGRGLLGSTILNNKIVLLVNIYELFEMVSPEEYENESLKNRSGEKTILLAEDTPFFARLTKNYLEWAGYKVLLTENGEQALEVLKEKPVDLVLSDIQMPVMDGLDLVRSIRKNAKLAKLPVIALTSMTSDKDKQLGMQAGFDYYEFKLDKASILYTLKNALSKEVK</sequence>
<dbReference type="InterPro" id="IPR051315">
    <property type="entry name" value="Bact_Chemotaxis_CheA"/>
</dbReference>
<dbReference type="InterPro" id="IPR005467">
    <property type="entry name" value="His_kinase_dom"/>
</dbReference>
<keyword evidence="6 15" id="KW-0597">Phosphoprotein</keyword>
<dbReference type="PANTHER" id="PTHR43395">
    <property type="entry name" value="SENSOR HISTIDINE KINASE CHEA"/>
    <property type="match status" value="1"/>
</dbReference>
<dbReference type="SMART" id="SM01231">
    <property type="entry name" value="H-kinase_dim"/>
    <property type="match status" value="1"/>
</dbReference>
<dbReference type="InterPro" id="IPR008207">
    <property type="entry name" value="Sig_transdc_His_kin_Hpt_dom"/>
</dbReference>
<dbReference type="InterPro" id="IPR036641">
    <property type="entry name" value="HPT_dom_sf"/>
</dbReference>
<evidence type="ECO:0000256" key="16">
    <source>
        <dbReference type="SAM" id="Coils"/>
    </source>
</evidence>
<evidence type="ECO:0000259" key="19">
    <source>
        <dbReference type="PROSITE" id="PS50851"/>
    </source>
</evidence>
<dbReference type="Pfam" id="PF02895">
    <property type="entry name" value="H-kinase_dim"/>
    <property type="match status" value="1"/>
</dbReference>
<dbReference type="CDD" id="cd16916">
    <property type="entry name" value="HATPase_CheA-like"/>
    <property type="match status" value="1"/>
</dbReference>
<dbReference type="EC" id="2.7.13.3" evidence="2"/>
<dbReference type="InterPro" id="IPR002545">
    <property type="entry name" value="CheW-lke_dom"/>
</dbReference>
<accession>A0A1H3I509</accession>
<dbReference type="SUPFAM" id="SSF47384">
    <property type="entry name" value="Homodimeric domain of signal transducing histidine kinase"/>
    <property type="match status" value="1"/>
</dbReference>
<evidence type="ECO:0000259" key="17">
    <source>
        <dbReference type="PROSITE" id="PS50109"/>
    </source>
</evidence>
<evidence type="ECO:0000256" key="15">
    <source>
        <dbReference type="PROSITE-ProRule" id="PRU00169"/>
    </source>
</evidence>
<dbReference type="Pfam" id="PF02518">
    <property type="entry name" value="HATPase_c"/>
    <property type="match status" value="1"/>
</dbReference>
<evidence type="ECO:0000256" key="11">
    <source>
        <dbReference type="ARBA" id="ARBA00023012"/>
    </source>
</evidence>
<keyword evidence="22" id="KW-1185">Reference proteome</keyword>
<dbReference type="Gene3D" id="1.20.120.160">
    <property type="entry name" value="HPT domain"/>
    <property type="match status" value="1"/>
</dbReference>
<evidence type="ECO:0000256" key="9">
    <source>
        <dbReference type="ARBA" id="ARBA00022777"/>
    </source>
</evidence>
<dbReference type="SMART" id="SM00073">
    <property type="entry name" value="HPT"/>
    <property type="match status" value="1"/>
</dbReference>
<dbReference type="AlphaFoldDB" id="A0A1H3I509"/>
<dbReference type="Gene3D" id="1.10.287.560">
    <property type="entry name" value="Histidine kinase CheA-like, homodimeric domain"/>
    <property type="match status" value="1"/>
</dbReference>
<keyword evidence="5" id="KW-0145">Chemotaxis</keyword>
<evidence type="ECO:0000256" key="13">
    <source>
        <dbReference type="ARBA" id="ARBA00035100"/>
    </source>
</evidence>
<evidence type="ECO:0000256" key="8">
    <source>
        <dbReference type="ARBA" id="ARBA00022741"/>
    </source>
</evidence>
<evidence type="ECO:0000259" key="20">
    <source>
        <dbReference type="PROSITE" id="PS50894"/>
    </source>
</evidence>
<feature type="domain" description="Response regulatory" evidence="18">
    <location>
        <begin position="894"/>
        <end position="1010"/>
    </location>
</feature>
<feature type="domain" description="CheW-like" evidence="19">
    <location>
        <begin position="577"/>
        <end position="721"/>
    </location>
</feature>
<evidence type="ECO:0000256" key="5">
    <source>
        <dbReference type="ARBA" id="ARBA00022500"/>
    </source>
</evidence>
<keyword evidence="7" id="KW-0808">Transferase</keyword>
<dbReference type="SMART" id="SM00387">
    <property type="entry name" value="HATPase_c"/>
    <property type="match status" value="1"/>
</dbReference>
<keyword evidence="11" id="KW-0902">Two-component regulatory system</keyword>
<dbReference type="GO" id="GO:0005737">
    <property type="term" value="C:cytoplasm"/>
    <property type="evidence" value="ECO:0007669"/>
    <property type="project" value="InterPro"/>
</dbReference>
<dbReference type="PROSITE" id="PS50110">
    <property type="entry name" value="RESPONSE_REGULATORY"/>
    <property type="match status" value="1"/>
</dbReference>
<dbReference type="PRINTS" id="PR00344">
    <property type="entry name" value="BCTRLSENSOR"/>
</dbReference>